<proteinExistence type="inferred from homology"/>
<reference evidence="5 6" key="1">
    <citation type="submission" date="2021-03" db="EMBL/GenBank/DDBJ databases">
        <title>Whole genome shotgun sequence of Actinoplanes toevensis NBRC 105298.</title>
        <authorList>
            <person name="Komaki H."/>
            <person name="Tamura T."/>
        </authorList>
    </citation>
    <scope>NUCLEOTIDE SEQUENCE [LARGE SCALE GENOMIC DNA]</scope>
    <source>
        <strain evidence="5 6">NBRC 105298</strain>
    </source>
</reference>
<name>A0A919W5A7_9ACTN</name>
<dbReference type="EMBL" id="BOQN01000059">
    <property type="protein sequence ID" value="GIM92690.1"/>
    <property type="molecule type" value="Genomic_DNA"/>
</dbReference>
<keyword evidence="2 3" id="KW-0732">Signal</keyword>
<evidence type="ECO:0000313" key="6">
    <source>
        <dbReference type="Proteomes" id="UP000677082"/>
    </source>
</evidence>
<evidence type="ECO:0000256" key="3">
    <source>
        <dbReference type="SAM" id="SignalP"/>
    </source>
</evidence>
<evidence type="ECO:0000259" key="4">
    <source>
        <dbReference type="Pfam" id="PF13458"/>
    </source>
</evidence>
<feature type="chain" id="PRO_5039116837" evidence="3">
    <location>
        <begin position="25"/>
        <end position="388"/>
    </location>
</feature>
<accession>A0A919W5A7</accession>
<dbReference type="Gene3D" id="3.40.50.2300">
    <property type="match status" value="2"/>
</dbReference>
<dbReference type="Proteomes" id="UP000677082">
    <property type="component" value="Unassembled WGS sequence"/>
</dbReference>
<comment type="caution">
    <text evidence="5">The sequence shown here is derived from an EMBL/GenBank/DDBJ whole genome shotgun (WGS) entry which is preliminary data.</text>
</comment>
<dbReference type="PANTHER" id="PTHR30483">
    <property type="entry name" value="LEUCINE-SPECIFIC-BINDING PROTEIN"/>
    <property type="match status" value="1"/>
</dbReference>
<dbReference type="InterPro" id="IPR051010">
    <property type="entry name" value="BCAA_transport"/>
</dbReference>
<dbReference type="InterPro" id="IPR028081">
    <property type="entry name" value="Leu-bd"/>
</dbReference>
<dbReference type="PROSITE" id="PS51257">
    <property type="entry name" value="PROKAR_LIPOPROTEIN"/>
    <property type="match status" value="1"/>
</dbReference>
<evidence type="ECO:0000313" key="5">
    <source>
        <dbReference type="EMBL" id="GIM92690.1"/>
    </source>
</evidence>
<comment type="similarity">
    <text evidence="1">Belongs to the leucine-binding protein family.</text>
</comment>
<dbReference type="InterPro" id="IPR028082">
    <property type="entry name" value="Peripla_BP_I"/>
</dbReference>
<keyword evidence="6" id="KW-1185">Reference proteome</keyword>
<sequence length="388" mass="40056">MRLPRLATASVVASTLLVAGLAGCTSDDGDSGGDGGTIVIGADLNNSSTVDAAYGRALQLRIDQVNASGRLGNRKLELRTQDNRADVPTSLRNISTFADDPSVAAVVLGSCDPCAVGAPKTINDKKIPTIALAASDEVAQPAAERPYVFKLGPNSADSAAAMIAELRRLQVPNAAILHTDDYYGRGADQALEAELTKAGIPLTGTRSVKPAATDITQAVGTLIDAKPAALLVATGPEQAALAAKNAKSAGFTGRVYFDAAAASDMFIPNDAAAATNNATMVFTQILAIDDVIATTPAKAARKQWFRDYISRYGGYSGVASFAADAVDLIAAAVARVGGNREQIRTIVETSQVDGLSGPIRLTPANHSGLMPQALTLLVARAGRWRLAS</sequence>
<dbReference type="SUPFAM" id="SSF53822">
    <property type="entry name" value="Periplasmic binding protein-like I"/>
    <property type="match status" value="1"/>
</dbReference>
<feature type="signal peptide" evidence="3">
    <location>
        <begin position="1"/>
        <end position="24"/>
    </location>
</feature>
<dbReference type="Pfam" id="PF13458">
    <property type="entry name" value="Peripla_BP_6"/>
    <property type="match status" value="1"/>
</dbReference>
<dbReference type="PANTHER" id="PTHR30483:SF38">
    <property type="entry name" value="BLR7848 PROTEIN"/>
    <property type="match status" value="1"/>
</dbReference>
<dbReference type="AlphaFoldDB" id="A0A919W5A7"/>
<protein>
    <submittedName>
        <fullName evidence="5">Branched-chain amino acid ABC transporter</fullName>
    </submittedName>
</protein>
<organism evidence="5 6">
    <name type="scientific">Paractinoplanes toevensis</name>
    <dbReference type="NCBI Taxonomy" id="571911"/>
    <lineage>
        <taxon>Bacteria</taxon>
        <taxon>Bacillati</taxon>
        <taxon>Actinomycetota</taxon>
        <taxon>Actinomycetes</taxon>
        <taxon>Micromonosporales</taxon>
        <taxon>Micromonosporaceae</taxon>
        <taxon>Paractinoplanes</taxon>
    </lineage>
</organism>
<feature type="domain" description="Leucine-binding protein" evidence="4">
    <location>
        <begin position="49"/>
        <end position="371"/>
    </location>
</feature>
<evidence type="ECO:0000256" key="1">
    <source>
        <dbReference type="ARBA" id="ARBA00010062"/>
    </source>
</evidence>
<gene>
    <name evidence="5" type="ORF">Ato02nite_044830</name>
</gene>
<dbReference type="RefSeq" id="WP_213008538.1">
    <property type="nucleotide sequence ID" value="NZ_BOQN01000059.1"/>
</dbReference>
<evidence type="ECO:0000256" key="2">
    <source>
        <dbReference type="ARBA" id="ARBA00022729"/>
    </source>
</evidence>